<dbReference type="EMBL" id="ABJL02000008">
    <property type="protein sequence ID" value="EDV04935.1"/>
    <property type="molecule type" value="Genomic_DNA"/>
</dbReference>
<dbReference type="Proteomes" id="UP000004596">
    <property type="component" value="Unassembled WGS sequence"/>
</dbReference>
<evidence type="ECO:0000313" key="1">
    <source>
        <dbReference type="EMBL" id="EDV04935.1"/>
    </source>
</evidence>
<gene>
    <name evidence="1" type="ORF">BACINT_04077</name>
</gene>
<protein>
    <submittedName>
        <fullName evidence="1">Uncharacterized protein</fullName>
    </submittedName>
</protein>
<proteinExistence type="predicted"/>
<comment type="caution">
    <text evidence="1">The sequence shown here is derived from an EMBL/GenBank/DDBJ whole genome shotgun (WGS) entry which is preliminary data.</text>
</comment>
<reference evidence="1 2" key="2">
    <citation type="submission" date="2008-04" db="EMBL/GenBank/DDBJ databases">
        <authorList>
            <person name="Fulton L."/>
            <person name="Clifton S."/>
            <person name="Fulton B."/>
            <person name="Xu J."/>
            <person name="Minx P."/>
            <person name="Pepin K.H."/>
            <person name="Johnson M."/>
            <person name="Thiruvilangam P."/>
            <person name="Bhonagiri V."/>
            <person name="Nash W.E."/>
            <person name="Mardis E.R."/>
            <person name="Wilson R.K."/>
        </authorList>
    </citation>
    <scope>NUCLEOTIDE SEQUENCE [LARGE SCALE GENOMIC DNA]</scope>
    <source>
        <strain evidence="1 2">DSM 17393</strain>
    </source>
</reference>
<dbReference type="STRING" id="471870.BACINT_04077"/>
<organism evidence="1 2">
    <name type="scientific">Bacteroides intestinalis DSM 17393</name>
    <dbReference type="NCBI Taxonomy" id="471870"/>
    <lineage>
        <taxon>Bacteria</taxon>
        <taxon>Pseudomonadati</taxon>
        <taxon>Bacteroidota</taxon>
        <taxon>Bacteroidia</taxon>
        <taxon>Bacteroidales</taxon>
        <taxon>Bacteroidaceae</taxon>
        <taxon>Bacteroides</taxon>
    </lineage>
</organism>
<accession>B3CE44</accession>
<sequence length="41" mass="4799">MLQEKENSIGKLQSDFCLFYKFSGYIICLAIQKLVRESQLL</sequence>
<reference evidence="1 2" key="1">
    <citation type="submission" date="2008-04" db="EMBL/GenBank/DDBJ databases">
        <title>Draft genome sequence of Bacteroides intestinalis (DSM 17393).</title>
        <authorList>
            <person name="Sudarsanam P."/>
            <person name="Ley R."/>
            <person name="Guruge J."/>
            <person name="Turnbaugh P.J."/>
            <person name="Mahowald M."/>
            <person name="Liep D."/>
            <person name="Gordon J."/>
        </authorList>
    </citation>
    <scope>NUCLEOTIDE SEQUENCE [LARGE SCALE GENOMIC DNA]</scope>
    <source>
        <strain evidence="1 2">DSM 17393</strain>
    </source>
</reference>
<dbReference type="AlphaFoldDB" id="B3CE44"/>
<name>B3CE44_9BACE</name>
<evidence type="ECO:0000313" key="2">
    <source>
        <dbReference type="Proteomes" id="UP000004596"/>
    </source>
</evidence>